<proteinExistence type="predicted"/>
<evidence type="ECO:0000313" key="1">
    <source>
        <dbReference type="EMBL" id="KKL89806.1"/>
    </source>
</evidence>
<organism evidence="1">
    <name type="scientific">marine sediment metagenome</name>
    <dbReference type="NCBI Taxonomy" id="412755"/>
    <lineage>
        <taxon>unclassified sequences</taxon>
        <taxon>metagenomes</taxon>
        <taxon>ecological metagenomes</taxon>
    </lineage>
</organism>
<name>A0A0F9GGX4_9ZZZZ</name>
<dbReference type="EMBL" id="LAZR01020184">
    <property type="protein sequence ID" value="KKL89806.1"/>
    <property type="molecule type" value="Genomic_DNA"/>
</dbReference>
<protein>
    <recommendedName>
        <fullName evidence="2">Tail sheath protein C-terminal domain-containing protein</fullName>
    </recommendedName>
</protein>
<reference evidence="1" key="1">
    <citation type="journal article" date="2015" name="Nature">
        <title>Complex archaea that bridge the gap between prokaryotes and eukaryotes.</title>
        <authorList>
            <person name="Spang A."/>
            <person name="Saw J.H."/>
            <person name="Jorgensen S.L."/>
            <person name="Zaremba-Niedzwiedzka K."/>
            <person name="Martijn J."/>
            <person name="Lind A.E."/>
            <person name="van Eijk R."/>
            <person name="Schleper C."/>
            <person name="Guy L."/>
            <person name="Ettema T.J."/>
        </authorList>
    </citation>
    <scope>NUCLEOTIDE SEQUENCE</scope>
</reference>
<evidence type="ECO:0008006" key="2">
    <source>
        <dbReference type="Google" id="ProtNLM"/>
    </source>
</evidence>
<accession>A0A0F9GGX4</accession>
<gene>
    <name evidence="1" type="ORF">LCGC14_1911020</name>
</gene>
<sequence length="457" mass="48209">MVYTPPSVRVTSIANNRIINIDEDARIPCIVGEGPTTRTVTDTAIVRGSGGFDVLPNSGSAVGYITLSSVSPYPGAAANYSNWVGYFSTSGSSSVYWDGTAGSTAPREGEVYYVSYTYPVPSDQFDPQLFVDSNDVKSFYGVESTSTGKLTVAANMALENGAPAIMCVQVQGNPAVSANWSTALDKLKKKSSIAYIVPVASGSAIQNLVIAHVAIESNPDIGHERECIIGADTTVTDVSGFVTKANALDNKQVILVAPDANVTRTASAGTALTLGGEYIAAALSGLITSQDKVITPVTGKQIVGFTIPNDQYEPYDMNRMANAGVCIIYAKSGVVKVRHAITTDTSNADNREISVVAADDLVRRITRTSLADAYIGKGIVISESTPAAVAATVKAIWNSMVRDGLIASYGTKNDPTTGEVAITASQDPNEPTRINVTGSVKFLYPLNYISVEFYIYV</sequence>
<dbReference type="AlphaFoldDB" id="A0A0F9GGX4"/>
<comment type="caution">
    <text evidence="1">The sequence shown here is derived from an EMBL/GenBank/DDBJ whole genome shotgun (WGS) entry which is preliminary data.</text>
</comment>